<organism evidence="1 2">
    <name type="scientific">Allomyces macrogynus (strain ATCC 38327)</name>
    <name type="common">Allomyces javanicus var. macrogynus</name>
    <dbReference type="NCBI Taxonomy" id="578462"/>
    <lineage>
        <taxon>Eukaryota</taxon>
        <taxon>Fungi</taxon>
        <taxon>Fungi incertae sedis</taxon>
        <taxon>Blastocladiomycota</taxon>
        <taxon>Blastocladiomycetes</taxon>
        <taxon>Blastocladiales</taxon>
        <taxon>Blastocladiaceae</taxon>
        <taxon>Allomyces</taxon>
    </lineage>
</organism>
<sequence length="312" mass="34570">MLVFEYCSIKGMDLVMAALPRLGFPYLHLVLDTFDMQDSFTIEEQDAMMAQLANSLPHSVQSLAVFSHTIWLPRVPLVTTSLTIDMEVILDSKTLRMTPNPLAPTLTHLVLKQGRAPTPLLKLLPASLVHLELSYVNLSRDDLPVLERSFLPNLASLVLSGDGLTAADLDEQLTDAWPPALTHLDLSLGFEFEGQLPMIPPTVRVLTMDLARALKSVGGDAKVAAWITNLPPSMRVLKLYLDSACRSIMIDVMLTVAQVRMPGWPRMHEWNDAVDLPAAVWTALAARFGSFDVSHDVDRNAAEWARMFGDFL</sequence>
<name>A0A0L0TBM6_ALLM3</name>
<dbReference type="InterPro" id="IPR032675">
    <property type="entry name" value="LRR_dom_sf"/>
</dbReference>
<reference evidence="2" key="2">
    <citation type="submission" date="2009-11" db="EMBL/GenBank/DDBJ databases">
        <title>The Genome Sequence of Allomyces macrogynus strain ATCC 38327.</title>
        <authorList>
            <consortium name="The Broad Institute Genome Sequencing Platform"/>
            <person name="Russ C."/>
            <person name="Cuomo C."/>
            <person name="Shea T."/>
            <person name="Young S.K."/>
            <person name="Zeng Q."/>
            <person name="Koehrsen M."/>
            <person name="Haas B."/>
            <person name="Borodovsky M."/>
            <person name="Guigo R."/>
            <person name="Alvarado L."/>
            <person name="Berlin A."/>
            <person name="Borenstein D."/>
            <person name="Chen Z."/>
            <person name="Engels R."/>
            <person name="Freedman E."/>
            <person name="Gellesch M."/>
            <person name="Goldberg J."/>
            <person name="Griggs A."/>
            <person name="Gujja S."/>
            <person name="Heiman D."/>
            <person name="Hepburn T."/>
            <person name="Howarth C."/>
            <person name="Jen D."/>
            <person name="Larson L."/>
            <person name="Lewis B."/>
            <person name="Mehta T."/>
            <person name="Park D."/>
            <person name="Pearson M."/>
            <person name="Roberts A."/>
            <person name="Saif S."/>
            <person name="Shenoy N."/>
            <person name="Sisk P."/>
            <person name="Stolte C."/>
            <person name="Sykes S."/>
            <person name="Walk T."/>
            <person name="White J."/>
            <person name="Yandava C."/>
            <person name="Burger G."/>
            <person name="Gray M.W."/>
            <person name="Holland P.W.H."/>
            <person name="King N."/>
            <person name="Lang F.B.F."/>
            <person name="Roger A.J."/>
            <person name="Ruiz-Trillo I."/>
            <person name="Lander E."/>
            <person name="Nusbaum C."/>
        </authorList>
    </citation>
    <scope>NUCLEOTIDE SEQUENCE [LARGE SCALE GENOMIC DNA]</scope>
    <source>
        <strain evidence="2">ATCC 38327</strain>
    </source>
</reference>
<keyword evidence="2" id="KW-1185">Reference proteome</keyword>
<dbReference type="Gene3D" id="3.80.10.10">
    <property type="entry name" value="Ribonuclease Inhibitor"/>
    <property type="match status" value="1"/>
</dbReference>
<gene>
    <name evidence="1" type="ORF">AMAG_20553</name>
</gene>
<evidence type="ECO:0000313" key="1">
    <source>
        <dbReference type="EMBL" id="KNE72162.1"/>
    </source>
</evidence>
<dbReference type="SUPFAM" id="SSF52058">
    <property type="entry name" value="L domain-like"/>
    <property type="match status" value="1"/>
</dbReference>
<dbReference type="OrthoDB" id="10022853at2759"/>
<proteinExistence type="predicted"/>
<evidence type="ECO:0000313" key="2">
    <source>
        <dbReference type="Proteomes" id="UP000054350"/>
    </source>
</evidence>
<dbReference type="VEuPathDB" id="FungiDB:AMAG_20553"/>
<dbReference type="Proteomes" id="UP000054350">
    <property type="component" value="Unassembled WGS sequence"/>
</dbReference>
<evidence type="ECO:0008006" key="3">
    <source>
        <dbReference type="Google" id="ProtNLM"/>
    </source>
</evidence>
<dbReference type="AlphaFoldDB" id="A0A0L0TBM6"/>
<protein>
    <recommendedName>
        <fullName evidence="3">F-box domain-containing protein</fullName>
    </recommendedName>
</protein>
<accession>A0A0L0TBM6</accession>
<dbReference type="EMBL" id="GG745377">
    <property type="protein sequence ID" value="KNE72162.1"/>
    <property type="molecule type" value="Genomic_DNA"/>
</dbReference>
<reference evidence="1 2" key="1">
    <citation type="submission" date="2009-11" db="EMBL/GenBank/DDBJ databases">
        <title>Annotation of Allomyces macrogynus ATCC 38327.</title>
        <authorList>
            <consortium name="The Broad Institute Genome Sequencing Platform"/>
            <person name="Russ C."/>
            <person name="Cuomo C."/>
            <person name="Burger G."/>
            <person name="Gray M.W."/>
            <person name="Holland P.W.H."/>
            <person name="King N."/>
            <person name="Lang F.B.F."/>
            <person name="Roger A.J."/>
            <person name="Ruiz-Trillo I."/>
            <person name="Young S.K."/>
            <person name="Zeng Q."/>
            <person name="Gargeya S."/>
            <person name="Fitzgerald M."/>
            <person name="Haas B."/>
            <person name="Abouelleil A."/>
            <person name="Alvarado L."/>
            <person name="Arachchi H.M."/>
            <person name="Berlin A."/>
            <person name="Chapman S.B."/>
            <person name="Gearin G."/>
            <person name="Goldberg J."/>
            <person name="Griggs A."/>
            <person name="Gujja S."/>
            <person name="Hansen M."/>
            <person name="Heiman D."/>
            <person name="Howarth C."/>
            <person name="Larimer J."/>
            <person name="Lui A."/>
            <person name="MacDonald P.J.P."/>
            <person name="McCowen C."/>
            <person name="Montmayeur A."/>
            <person name="Murphy C."/>
            <person name="Neiman D."/>
            <person name="Pearson M."/>
            <person name="Priest M."/>
            <person name="Roberts A."/>
            <person name="Saif S."/>
            <person name="Shea T."/>
            <person name="Sisk P."/>
            <person name="Stolte C."/>
            <person name="Sykes S."/>
            <person name="Wortman J."/>
            <person name="Nusbaum C."/>
            <person name="Birren B."/>
        </authorList>
    </citation>
    <scope>NUCLEOTIDE SEQUENCE [LARGE SCALE GENOMIC DNA]</scope>
    <source>
        <strain evidence="1 2">ATCC 38327</strain>
    </source>
</reference>